<name>A0A0L6VSH2_9BASI</name>
<dbReference type="Proteomes" id="UP000037035">
    <property type="component" value="Unassembled WGS sequence"/>
</dbReference>
<dbReference type="EMBL" id="LAVV01001310">
    <property type="protein sequence ID" value="KNZ63651.1"/>
    <property type="molecule type" value="Genomic_DNA"/>
</dbReference>
<feature type="compositionally biased region" description="Basic and acidic residues" evidence="1">
    <location>
        <begin position="7"/>
        <end position="24"/>
    </location>
</feature>
<comment type="caution">
    <text evidence="2">The sequence shown here is derived from an EMBL/GenBank/DDBJ whole genome shotgun (WGS) entry which is preliminary data.</text>
</comment>
<evidence type="ECO:0000313" key="3">
    <source>
        <dbReference type="Proteomes" id="UP000037035"/>
    </source>
</evidence>
<feature type="region of interest" description="Disordered" evidence="1">
    <location>
        <begin position="1"/>
        <end position="32"/>
    </location>
</feature>
<protein>
    <submittedName>
        <fullName evidence="2">Uncharacterized protein</fullName>
    </submittedName>
</protein>
<accession>A0A0L6VSH2</accession>
<evidence type="ECO:0000313" key="2">
    <source>
        <dbReference type="EMBL" id="KNZ63651.1"/>
    </source>
</evidence>
<proteinExistence type="predicted"/>
<organism evidence="2 3">
    <name type="scientific">Puccinia sorghi</name>
    <dbReference type="NCBI Taxonomy" id="27349"/>
    <lineage>
        <taxon>Eukaryota</taxon>
        <taxon>Fungi</taxon>
        <taxon>Dikarya</taxon>
        <taxon>Basidiomycota</taxon>
        <taxon>Pucciniomycotina</taxon>
        <taxon>Pucciniomycetes</taxon>
        <taxon>Pucciniales</taxon>
        <taxon>Pucciniaceae</taxon>
        <taxon>Puccinia</taxon>
    </lineage>
</organism>
<dbReference type="AlphaFoldDB" id="A0A0L6VSH2"/>
<dbReference type="VEuPathDB" id="FungiDB:VP01_1117g1"/>
<reference evidence="2 3" key="1">
    <citation type="submission" date="2015-08" db="EMBL/GenBank/DDBJ databases">
        <title>Next Generation Sequencing and Analysis of the Genome of Puccinia sorghi L Schw, the Causal Agent of Maize Common Rust.</title>
        <authorList>
            <person name="Rochi L."/>
            <person name="Burguener G."/>
            <person name="Darino M."/>
            <person name="Turjanski A."/>
            <person name="Kreff E."/>
            <person name="Dieguez M.J."/>
            <person name="Sacco F."/>
        </authorList>
    </citation>
    <scope>NUCLEOTIDE SEQUENCE [LARGE SCALE GENOMIC DNA]</scope>
    <source>
        <strain evidence="2 3">RO10H11247</strain>
    </source>
</reference>
<gene>
    <name evidence="2" type="ORF">VP01_1117g1</name>
</gene>
<evidence type="ECO:0000256" key="1">
    <source>
        <dbReference type="SAM" id="MobiDB-lite"/>
    </source>
</evidence>
<sequence>MMTQLKPNHERLELRTPLERDPHGKTQPLEPQGLHIHMMTGPSGLIIILIRIHSLLSHQLMSLQIFFPHHPNHQTSIFTSLYHHFKPSFFLLLYFKSLCPLPLLKPKKFRKDKFEHPSQMWNSFCNLFLTFCFISTLTPPHQISLIHSLIHLNQNLPSLKKTNTRRMAQSLGFIFNKNYQRGVGMACIENKTHVKHLINIVSIIASINYQTHLFHLVHIGSPPGSLMELPNTKLNEIQTMFPNRDHWIDYELKLRTFMIKLAIPLNFKTPWAMVSYGKIKGLSRWILILEISESMNFSSLCFNFSSTTMLEFYSLSTHIFISKNQIYMDNEELGMIKQIYFCFQKPSLQCRLESLSYTYFHNSTDLQLEARMSLFLSYHTKNSTHQKNFDLELVNKVKTVDFWKFAIISPPSILITKITKALL</sequence>
<keyword evidence="3" id="KW-1185">Reference proteome</keyword>